<dbReference type="EMBL" id="VSSQ01029227">
    <property type="protein sequence ID" value="MPM79265.1"/>
    <property type="molecule type" value="Genomic_DNA"/>
</dbReference>
<dbReference type="AlphaFoldDB" id="A0A645CQT8"/>
<proteinExistence type="predicted"/>
<protein>
    <submittedName>
        <fullName evidence="1">Uncharacterized protein</fullName>
    </submittedName>
</protein>
<sequence>MLKPVCAVDDFELIRIEKDKETAAELVKSGRIIVYIEPKDVLLLE</sequence>
<reference evidence="1" key="1">
    <citation type="submission" date="2019-08" db="EMBL/GenBank/DDBJ databases">
        <authorList>
            <person name="Kucharzyk K."/>
            <person name="Murdoch R.W."/>
            <person name="Higgins S."/>
            <person name="Loffler F."/>
        </authorList>
    </citation>
    <scope>NUCLEOTIDE SEQUENCE</scope>
</reference>
<evidence type="ECO:0000313" key="1">
    <source>
        <dbReference type="EMBL" id="MPM79265.1"/>
    </source>
</evidence>
<accession>A0A645CQT8</accession>
<gene>
    <name evidence="1" type="ORF">SDC9_126298</name>
</gene>
<organism evidence="1">
    <name type="scientific">bioreactor metagenome</name>
    <dbReference type="NCBI Taxonomy" id="1076179"/>
    <lineage>
        <taxon>unclassified sequences</taxon>
        <taxon>metagenomes</taxon>
        <taxon>ecological metagenomes</taxon>
    </lineage>
</organism>
<comment type="caution">
    <text evidence="1">The sequence shown here is derived from an EMBL/GenBank/DDBJ whole genome shotgun (WGS) entry which is preliminary data.</text>
</comment>
<name>A0A645CQT8_9ZZZZ</name>